<evidence type="ECO:0000313" key="9">
    <source>
        <dbReference type="Proteomes" id="UP001500212"/>
    </source>
</evidence>
<dbReference type="Pfam" id="PF17189">
    <property type="entry name" value="Glyco_hydro_30C"/>
    <property type="match status" value="1"/>
</dbReference>
<name>A0ABP8U1H9_9ACTN</name>
<evidence type="ECO:0000313" key="8">
    <source>
        <dbReference type="EMBL" id="GAA4618789.1"/>
    </source>
</evidence>
<keyword evidence="9" id="KW-1185">Reference proteome</keyword>
<dbReference type="SUPFAM" id="SSF51445">
    <property type="entry name" value="(Trans)glycosidases"/>
    <property type="match status" value="1"/>
</dbReference>
<evidence type="ECO:0000256" key="3">
    <source>
        <dbReference type="ARBA" id="ARBA00022801"/>
    </source>
</evidence>
<dbReference type="Gene3D" id="2.60.40.1180">
    <property type="entry name" value="Golgi alpha-mannosidase II"/>
    <property type="match status" value="1"/>
</dbReference>
<dbReference type="InterPro" id="IPR033453">
    <property type="entry name" value="Glyco_hydro_30_TIM-barrel"/>
</dbReference>
<evidence type="ECO:0000256" key="1">
    <source>
        <dbReference type="ARBA" id="ARBA00005382"/>
    </source>
</evidence>
<dbReference type="Proteomes" id="UP001500212">
    <property type="component" value="Unassembled WGS sequence"/>
</dbReference>
<keyword evidence="4" id="KW-0326">Glycosidase</keyword>
<evidence type="ECO:0000256" key="4">
    <source>
        <dbReference type="RuleBase" id="RU361188"/>
    </source>
</evidence>
<feature type="chain" id="PRO_5047044148" evidence="5">
    <location>
        <begin position="28"/>
        <end position="469"/>
    </location>
</feature>
<sequence>MRPLTRSSLALALTVATTCSLGVPAHAQEAPRGRVDFRANLQPIDGFGFSEAFQRAAVIHGLNGLSAPKQKEVVDLLFGRRAGAGASILRLGIGSSADKVYDHMPSIEPADPGGPTAPPKYVWDGDDGGQVWLANQARSYGVRRFYADAWSAPGFMKTNGTDANGGTLCGLQGTDCASGDWRQAYANYLVQYARFYRREGIRITDLGFTNEPDITVSYASMNFTPAQAVEFVKVLGPVAKKAGLKLSCCDHTGWDGQQDYTRAIEADPQAARWVTTITGHAYSSPVTSPQPTRKRTWMSEWGPGGSTWNENWDDGTEYSGFAVAENIHRTMTDGNAGAYVYWLAASVGATRALIQLDGDAYHVSKRFWAFAAYSRFIRPGATRVAVSAADPALEISAYRNADGTKVVEILNTGTTASTTDLALGSPAGHAQAYLTDAGHSVAPVAAARTHGRDLSADLAPRSLTTVVLR</sequence>
<dbReference type="SUPFAM" id="SSF51011">
    <property type="entry name" value="Glycosyl hydrolase domain"/>
    <property type="match status" value="1"/>
</dbReference>
<dbReference type="InterPro" id="IPR013780">
    <property type="entry name" value="Glyco_hydro_b"/>
</dbReference>
<keyword evidence="2 5" id="KW-0732">Signal</keyword>
<comment type="caution">
    <text evidence="8">The sequence shown here is derived from an EMBL/GenBank/DDBJ whole genome shotgun (WGS) entry which is preliminary data.</text>
</comment>
<dbReference type="InterPro" id="IPR001139">
    <property type="entry name" value="Glyco_hydro_30"/>
</dbReference>
<gene>
    <name evidence="8" type="ORF">GCM10023195_84690</name>
</gene>
<proteinExistence type="inferred from homology"/>
<comment type="similarity">
    <text evidence="1 4">Belongs to the glycosyl hydrolase 30 family.</text>
</comment>
<reference evidence="9" key="1">
    <citation type="journal article" date="2019" name="Int. J. Syst. Evol. Microbiol.">
        <title>The Global Catalogue of Microorganisms (GCM) 10K type strain sequencing project: providing services to taxonomists for standard genome sequencing and annotation.</title>
        <authorList>
            <consortium name="The Broad Institute Genomics Platform"/>
            <consortium name="The Broad Institute Genome Sequencing Center for Infectious Disease"/>
            <person name="Wu L."/>
            <person name="Ma J."/>
        </authorList>
    </citation>
    <scope>NUCLEOTIDE SEQUENCE [LARGE SCALE GENOMIC DNA]</scope>
    <source>
        <strain evidence="9">JCM 17938</strain>
    </source>
</reference>
<dbReference type="GO" id="GO:0016787">
    <property type="term" value="F:hydrolase activity"/>
    <property type="evidence" value="ECO:0007669"/>
    <property type="project" value="UniProtKB-KW"/>
</dbReference>
<dbReference type="InterPro" id="IPR033452">
    <property type="entry name" value="GH30_C"/>
</dbReference>
<evidence type="ECO:0000256" key="5">
    <source>
        <dbReference type="SAM" id="SignalP"/>
    </source>
</evidence>
<evidence type="ECO:0000256" key="2">
    <source>
        <dbReference type="ARBA" id="ARBA00022729"/>
    </source>
</evidence>
<evidence type="ECO:0000259" key="6">
    <source>
        <dbReference type="Pfam" id="PF02055"/>
    </source>
</evidence>
<dbReference type="Pfam" id="PF02055">
    <property type="entry name" value="Glyco_hydro_30"/>
    <property type="match status" value="1"/>
</dbReference>
<accession>A0ABP8U1H9</accession>
<keyword evidence="3 4" id="KW-0378">Hydrolase</keyword>
<evidence type="ECO:0000259" key="7">
    <source>
        <dbReference type="Pfam" id="PF17189"/>
    </source>
</evidence>
<dbReference type="InterPro" id="IPR017853">
    <property type="entry name" value="GH"/>
</dbReference>
<feature type="domain" description="Glycosyl hydrolase family 30 beta sandwich" evidence="7">
    <location>
        <begin position="380"/>
        <end position="441"/>
    </location>
</feature>
<dbReference type="PANTHER" id="PTHR11069">
    <property type="entry name" value="GLUCOSYLCERAMIDASE"/>
    <property type="match status" value="1"/>
</dbReference>
<dbReference type="EMBL" id="BAABHJ010000040">
    <property type="protein sequence ID" value="GAA4618789.1"/>
    <property type="molecule type" value="Genomic_DNA"/>
</dbReference>
<feature type="signal peptide" evidence="5">
    <location>
        <begin position="1"/>
        <end position="27"/>
    </location>
</feature>
<protein>
    <submittedName>
        <fullName evidence="8">Glycoside hydrolase family 30 beta sandwich domain-containing protein</fullName>
    </submittedName>
</protein>
<organism evidence="8 9">
    <name type="scientific">Actinoallomurus liliacearum</name>
    <dbReference type="NCBI Taxonomy" id="1080073"/>
    <lineage>
        <taxon>Bacteria</taxon>
        <taxon>Bacillati</taxon>
        <taxon>Actinomycetota</taxon>
        <taxon>Actinomycetes</taxon>
        <taxon>Streptosporangiales</taxon>
        <taxon>Thermomonosporaceae</taxon>
        <taxon>Actinoallomurus</taxon>
    </lineage>
</organism>
<dbReference type="RefSeq" id="WP_345366980.1">
    <property type="nucleotide sequence ID" value="NZ_BAABHJ010000040.1"/>
</dbReference>
<dbReference type="PANTHER" id="PTHR11069:SF23">
    <property type="entry name" value="LYSOSOMAL ACID GLUCOSYLCERAMIDASE"/>
    <property type="match status" value="1"/>
</dbReference>
<dbReference type="Gene3D" id="3.20.20.80">
    <property type="entry name" value="Glycosidases"/>
    <property type="match status" value="1"/>
</dbReference>
<feature type="domain" description="Glycosyl hydrolase family 30 TIM-barrel" evidence="6">
    <location>
        <begin position="144"/>
        <end position="284"/>
    </location>
</feature>